<accession>A0ABN9ME99</accession>
<comment type="caution">
    <text evidence="1">The sequence shown here is derived from an EMBL/GenBank/DDBJ whole genome shotgun (WGS) entry which is preliminary data.</text>
</comment>
<organism evidence="1 2">
    <name type="scientific">Ranitomeya imitator</name>
    <name type="common">mimic poison frog</name>
    <dbReference type="NCBI Taxonomy" id="111125"/>
    <lineage>
        <taxon>Eukaryota</taxon>
        <taxon>Metazoa</taxon>
        <taxon>Chordata</taxon>
        <taxon>Craniata</taxon>
        <taxon>Vertebrata</taxon>
        <taxon>Euteleostomi</taxon>
        <taxon>Amphibia</taxon>
        <taxon>Batrachia</taxon>
        <taxon>Anura</taxon>
        <taxon>Neobatrachia</taxon>
        <taxon>Hyloidea</taxon>
        <taxon>Dendrobatidae</taxon>
        <taxon>Dendrobatinae</taxon>
        <taxon>Ranitomeya</taxon>
    </lineage>
</organism>
<proteinExistence type="predicted"/>
<keyword evidence="2" id="KW-1185">Reference proteome</keyword>
<protein>
    <submittedName>
        <fullName evidence="1">Uncharacterized protein</fullName>
    </submittedName>
</protein>
<dbReference type="Proteomes" id="UP001176940">
    <property type="component" value="Unassembled WGS sequence"/>
</dbReference>
<dbReference type="EMBL" id="CAUEEQ010065249">
    <property type="protein sequence ID" value="CAJ0965082.1"/>
    <property type="molecule type" value="Genomic_DNA"/>
</dbReference>
<reference evidence="1" key="1">
    <citation type="submission" date="2023-07" db="EMBL/GenBank/DDBJ databases">
        <authorList>
            <person name="Stuckert A."/>
        </authorList>
    </citation>
    <scope>NUCLEOTIDE SEQUENCE</scope>
</reference>
<evidence type="ECO:0000313" key="2">
    <source>
        <dbReference type="Proteomes" id="UP001176940"/>
    </source>
</evidence>
<gene>
    <name evidence="1" type="ORF">RIMI_LOCUS19945401</name>
</gene>
<evidence type="ECO:0000313" key="1">
    <source>
        <dbReference type="EMBL" id="CAJ0965082.1"/>
    </source>
</evidence>
<name>A0ABN9ME99_9NEOB</name>
<sequence length="222" mass="24971">MSPMWTVLYPEVDVLCPKESDVDSPVPGGGCPVPKGVGCGQSCARKWMSCARKRTSMCNDCKQVDTVPGCYPKDILGCVRLLRKTAMYSLRLPNKYNVSFDYYYFLIAVMCFYVPRRVVCFPSCIFTCFVKEEKFCMEKSLLKRTIDPQEHNLQDSLLTTSRCFPESTGGAGPVGLRSWITSCDSSLPISHSVLYSSFLLVHIETDTDSCCNEYTRCIVTFL</sequence>